<comment type="caution">
    <text evidence="3">The sequence shown here is derived from an EMBL/GenBank/DDBJ whole genome shotgun (WGS) entry which is preliminary data.</text>
</comment>
<feature type="compositionally biased region" description="Low complexity" evidence="1">
    <location>
        <begin position="1924"/>
        <end position="1953"/>
    </location>
</feature>
<dbReference type="EMBL" id="BLXT01007504">
    <property type="protein sequence ID" value="GFO39594.1"/>
    <property type="molecule type" value="Genomic_DNA"/>
</dbReference>
<dbReference type="Proteomes" id="UP000735302">
    <property type="component" value="Unassembled WGS sequence"/>
</dbReference>
<protein>
    <submittedName>
        <fullName evidence="3">Uncharacterized protein</fullName>
    </submittedName>
</protein>
<feature type="compositionally biased region" description="Low complexity" evidence="1">
    <location>
        <begin position="1319"/>
        <end position="1331"/>
    </location>
</feature>
<reference evidence="3 4" key="1">
    <citation type="journal article" date="2021" name="Elife">
        <title>Chloroplast acquisition without the gene transfer in kleptoplastic sea slugs, Plakobranchus ocellatus.</title>
        <authorList>
            <person name="Maeda T."/>
            <person name="Takahashi S."/>
            <person name="Yoshida T."/>
            <person name="Shimamura S."/>
            <person name="Takaki Y."/>
            <person name="Nagai Y."/>
            <person name="Toyoda A."/>
            <person name="Suzuki Y."/>
            <person name="Arimoto A."/>
            <person name="Ishii H."/>
            <person name="Satoh N."/>
            <person name="Nishiyama T."/>
            <person name="Hasebe M."/>
            <person name="Maruyama T."/>
            <person name="Minagawa J."/>
            <person name="Obokata J."/>
            <person name="Shigenobu S."/>
        </authorList>
    </citation>
    <scope>NUCLEOTIDE SEQUENCE [LARGE SCALE GENOMIC DNA]</scope>
</reference>
<evidence type="ECO:0000256" key="1">
    <source>
        <dbReference type="SAM" id="MobiDB-lite"/>
    </source>
</evidence>
<keyword evidence="2" id="KW-0472">Membrane</keyword>
<dbReference type="PANTHER" id="PTHR21590:SF6">
    <property type="entry name" value="SEA DOMAIN-CONTAINING PROTEIN"/>
    <property type="match status" value="1"/>
</dbReference>
<proteinExistence type="predicted"/>
<name>A0AAV4D5X2_9GAST</name>
<feature type="compositionally biased region" description="Basic and acidic residues" evidence="1">
    <location>
        <begin position="1332"/>
        <end position="1344"/>
    </location>
</feature>
<feature type="region of interest" description="Disordered" evidence="1">
    <location>
        <begin position="1924"/>
        <end position="1956"/>
    </location>
</feature>
<evidence type="ECO:0000313" key="4">
    <source>
        <dbReference type="Proteomes" id="UP000735302"/>
    </source>
</evidence>
<feature type="transmembrane region" description="Helical" evidence="2">
    <location>
        <begin position="2116"/>
        <end position="2141"/>
    </location>
</feature>
<gene>
    <name evidence="3" type="ORF">PoB_006609900</name>
</gene>
<keyword evidence="4" id="KW-1185">Reference proteome</keyword>
<keyword evidence="2" id="KW-0812">Transmembrane</keyword>
<keyword evidence="2" id="KW-1133">Transmembrane helix</keyword>
<evidence type="ECO:0000256" key="2">
    <source>
        <dbReference type="SAM" id="Phobius"/>
    </source>
</evidence>
<accession>A0AAV4D5X2</accession>
<organism evidence="3 4">
    <name type="scientific">Plakobranchus ocellatus</name>
    <dbReference type="NCBI Taxonomy" id="259542"/>
    <lineage>
        <taxon>Eukaryota</taxon>
        <taxon>Metazoa</taxon>
        <taxon>Spiralia</taxon>
        <taxon>Lophotrochozoa</taxon>
        <taxon>Mollusca</taxon>
        <taxon>Gastropoda</taxon>
        <taxon>Heterobranchia</taxon>
        <taxon>Euthyneura</taxon>
        <taxon>Panpulmonata</taxon>
        <taxon>Sacoglossa</taxon>
        <taxon>Placobranchoidea</taxon>
        <taxon>Plakobranchidae</taxon>
        <taxon>Plakobranchus</taxon>
    </lineage>
</organism>
<dbReference type="PANTHER" id="PTHR21590">
    <property type="entry name" value="SEA DOMAIN-CONTAINING PROTEIN"/>
    <property type="match status" value="1"/>
</dbReference>
<evidence type="ECO:0000313" key="3">
    <source>
        <dbReference type="EMBL" id="GFO39594.1"/>
    </source>
</evidence>
<sequence length="2219" mass="240573">MKSFLTRPCHFLQDKRSSYLGNKSQSPVLHTNEEFLLSTKKIPDPSVNQSSYKDITSPDITLADLETSEPVLWSSLPMEDAILTVKETEIITSQLSLFSHSETPVMPTASIARILYKSEIKKSQNFLNLTEYVQTQSYKHLQTVDTTLLTFLNSHFTENQSLTPNSQTSISEMNTLTNSEVETLNPYFTQSRIESSQKNKIYFGTLYIDTVLPTSFTQKLHFNTLKNTEFLGLQSYTVTDTESLSLQSYTVIDSEFLRLQSYTVTGPDILPVQSYTVTDTESLLLQSYTVTDTESVARHSYAVTDTESLPLLHYTVTYIDFLPLQSLAVIDTESLGLQSYTSYSVTDTESLGLQSYTVIDTESLGLQSYTVTDTESLGLQSYTVTNTESLGLQSYTVTDASSFHLQSFTFSETNSLPLQSYTVTKTESLQLHNFTITETGSLPLQRFTISNFDSSLQQSFTITKKNSLLPLSSLVTETESLPLQSLTVREIDSLALQSFTFKEVESLPIQIYTVSGTDSLQFQSLKISETNFLPLQTYTMTETDSLPLSAIVSEEKLYSSIAKPSVKIITDSLAGSSLSLESSSPFKTTNFFPNDHASLETDSPLLEAYSLRETAIASPRQSEASLGTKSPIFEIFTSTVEKSQIFEPVTTEGFILVKSIRFSSDSLNNVASETQLFGSCSEEASHVSDSESYTLISKHLISSVKDINMLTPSDLLLDTVQFAIDPITYSATKQSHLNSFAGTITNSIYPTSVTYYQTGSQLLSDLQVSLFMNSNRSQETNLYEAENTLSKDVTAASLIADSVTDSTTNSSALGTFILKASTQESSSLLLNSSIETLQMTKIDSTNVYVPSLTNYLPNNNSTDLRLHRGLMTDSLTISVETLSLQESNPIDTISLNDLTSRFMTEAVKVNEDNFTATLGFFLDFNLTISEAAIFSASKTSVDISATTVSPFKVTDDTSPYRSDRFTDTVQTSNPFTLSPETESEDSRSKFHITLETSFSIFSTLSIEPLTIISSGTPPLQLDTGTLSFASSVKHTVSRPDFTQSRSDHSLQVSASEFRTDFRSLIDQTNTFLHEKRTTAFYNRGDISIISSNDIFYSNFVSTTTERISDNITRDFESLISQSSLYLSRTLQSDSVHITRNSMFDSQLVDFPKSLIHSSSLSGDLLSNPGASASQILLNINFSSTTSAVSTNVSPTMISTQSLFTSASRTHFTGAIFTSKQMVEYSSSPSATKPLNHFTATTSPTVPYLHMTPTLMSYLFTVPTQEPFSPIFTTNTNSFSFFVGTESATALTSLGADLFPSSSFDNITIDTSTTATTVSISNSSVSSSSSSDNRSEETTPTERVDALSTLPSLSTSSLFASGFESANVSLEFQHSETSELSEMLSTMTFSDSPMNMSAPVDDNSSLVLNTSTTKSSTSRFEASSELSSIGSEASSEFSATSYVMPSELFTMVSIVPSDLSFMSSEATDSYSSQMHTVEGTLSTAVFEDLNATFSVAFNNDSSLVIDQPLSHLSTAIAFSHSSDLSSFESTNFSAVSEAPQTTQLFEEILSTALVSSSSDDLSLPLSDNLTMFQTSNLISDSFMTDSTVGAELTVSAPMLSTESGFLQPTSTVVGTGSLQSLQLNASEFPLPSLVSDISSTFMENNNATEPLHTSADFTALYTESTILEVTTADITSSYTLQNMSTSDLKTSLLVPTVFESSSIYNISADFSSNPIFYASPGFFNSSTVVSSKMKSVNESSSDFMSLDIQSTPSLFSTQSLATIPILSSSFSLENVSSSLFPSTNIVSVTTEFSLPRTSMASAALNLTTESEILESLNISATALITSEVNISEEATVDFTTFPIELSTLLPLNITPSLDPASATEVSNLSSTMFPRETTSSSGIETVGISVTPTAPIDFSTSTLTLSSIMDASSDIFTSSTILPSASSTTVTTPASSTTTPTPDTTTPSVSTPPTIEGSSNDTQFWVITRIRALPTVNISSQQFLTPIERGLANAYYLARVRRGDIQNGTYVPLTKKRRKRATAADADPNIRVDIVSASRDQSPGGSRTNVDIVHVVEENGQLLTGAQATDQLSLLSDQELAIQIGHVVGLTAEPYVKEEVITSPPDDDDSSSDSKTILIIGSVVGASVFAIVLIIVLCICCCGNRCCCKKTLDDEEEYGQGGGTGGRGKPRGGKVVISDIVQEVAVIGGDGKANRGRKSIAAHEWLTVVLWFRTVVPRAT</sequence>
<feature type="region of interest" description="Disordered" evidence="1">
    <location>
        <begin position="1319"/>
        <end position="1346"/>
    </location>
</feature>